<accession>A0A1D9GIF1</accession>
<dbReference type="GO" id="GO:0047617">
    <property type="term" value="F:fatty acyl-CoA hydrolase activity"/>
    <property type="evidence" value="ECO:0007669"/>
    <property type="project" value="TreeGrafter"/>
</dbReference>
<protein>
    <submittedName>
        <fullName evidence="3">Thioesterase</fullName>
    </submittedName>
</protein>
<dbReference type="SUPFAM" id="SSF54637">
    <property type="entry name" value="Thioesterase/thiol ester dehydrase-isomerase"/>
    <property type="match status" value="1"/>
</dbReference>
<dbReference type="InterPro" id="IPR050563">
    <property type="entry name" value="4-hydroxybenzoyl-CoA_TE"/>
</dbReference>
<dbReference type="Proteomes" id="UP000177445">
    <property type="component" value="Chromosome"/>
</dbReference>
<evidence type="ECO:0000256" key="2">
    <source>
        <dbReference type="ARBA" id="ARBA00022801"/>
    </source>
</evidence>
<dbReference type="EMBL" id="CP017715">
    <property type="protein sequence ID" value="AOY87314.1"/>
    <property type="molecule type" value="Genomic_DNA"/>
</dbReference>
<dbReference type="PANTHER" id="PTHR31793:SF27">
    <property type="entry name" value="NOVEL THIOESTERASE SUPERFAMILY DOMAIN AND SAPOSIN A-TYPE DOMAIN CONTAINING PROTEIN (0610012H03RIK)"/>
    <property type="match status" value="1"/>
</dbReference>
<keyword evidence="4" id="KW-1185">Reference proteome</keyword>
<dbReference type="InterPro" id="IPR029069">
    <property type="entry name" value="HotDog_dom_sf"/>
</dbReference>
<dbReference type="STRING" id="1874317.BKP64_03440"/>
<dbReference type="KEGG" id="msq:BKP64_03440"/>
<dbReference type="OrthoDB" id="9799036at2"/>
<evidence type="ECO:0000313" key="3">
    <source>
        <dbReference type="EMBL" id="AOY87314.1"/>
    </source>
</evidence>
<comment type="similarity">
    <text evidence="1">Belongs to the 4-hydroxybenzoyl-CoA thioesterase family.</text>
</comment>
<dbReference type="Gene3D" id="3.10.129.10">
    <property type="entry name" value="Hotdog Thioesterase"/>
    <property type="match status" value="1"/>
</dbReference>
<dbReference type="PANTHER" id="PTHR31793">
    <property type="entry name" value="4-HYDROXYBENZOYL-COA THIOESTERASE FAMILY MEMBER"/>
    <property type="match status" value="1"/>
</dbReference>
<dbReference type="CDD" id="cd00586">
    <property type="entry name" value="4HBT"/>
    <property type="match status" value="1"/>
</dbReference>
<evidence type="ECO:0000256" key="1">
    <source>
        <dbReference type="ARBA" id="ARBA00005953"/>
    </source>
</evidence>
<name>A0A1D9GIF1_9GAMM</name>
<dbReference type="RefSeq" id="WP_070966066.1">
    <property type="nucleotide sequence ID" value="NZ_CP017715.1"/>
</dbReference>
<dbReference type="Pfam" id="PF13279">
    <property type="entry name" value="4HBT_2"/>
    <property type="match status" value="1"/>
</dbReference>
<sequence>MFELEIEPRFSDTDALGHISNTTLPVWFEQGRTPIFQIFHPSLDVNTWPLIIARLEIDLMAQSYWQMPVTVRTGVGKIGNSSFHVIQEAWQNGKQIARGVAVLIHFDYDTEKALPIPDDIRAKLTEHLVS</sequence>
<proteinExistence type="inferred from homology"/>
<dbReference type="AlphaFoldDB" id="A0A1D9GIF1"/>
<keyword evidence="2" id="KW-0378">Hydrolase</keyword>
<organism evidence="3 4">
    <name type="scientific">Marinobacter salinus</name>
    <dbReference type="NCBI Taxonomy" id="1874317"/>
    <lineage>
        <taxon>Bacteria</taxon>
        <taxon>Pseudomonadati</taxon>
        <taxon>Pseudomonadota</taxon>
        <taxon>Gammaproteobacteria</taxon>
        <taxon>Pseudomonadales</taxon>
        <taxon>Marinobacteraceae</taxon>
        <taxon>Marinobacter</taxon>
    </lineage>
</organism>
<gene>
    <name evidence="3" type="ORF">BKP64_03440</name>
</gene>
<evidence type="ECO:0000313" key="4">
    <source>
        <dbReference type="Proteomes" id="UP000177445"/>
    </source>
</evidence>
<reference evidence="3 4" key="1">
    <citation type="submission" date="2016-10" db="EMBL/GenBank/DDBJ databases">
        <title>Marinobacter salinus sp. nov., a moderately halophilic bacterium isolated from a tidal flat environment.</title>
        <authorList>
            <person name="Park S.-J."/>
        </authorList>
    </citation>
    <scope>NUCLEOTIDE SEQUENCE [LARGE SCALE GENOMIC DNA]</scope>
    <source>
        <strain evidence="3 4">Hb8</strain>
    </source>
</reference>